<keyword evidence="3" id="KW-1185">Reference proteome</keyword>
<dbReference type="EMBL" id="AHMO02000008">
    <property type="protein sequence ID" value="EQA45397.1"/>
    <property type="molecule type" value="Genomic_DNA"/>
</dbReference>
<dbReference type="Proteomes" id="UP000015454">
    <property type="component" value="Unassembled WGS sequence"/>
</dbReference>
<dbReference type="AlphaFoldDB" id="T0FCR6"/>
<dbReference type="STRING" id="1049789.LEP1GSC050_2102"/>
<keyword evidence="1" id="KW-0812">Transmembrane</keyword>
<name>T0FCR6_9LEPT</name>
<evidence type="ECO:0000313" key="3">
    <source>
        <dbReference type="Proteomes" id="UP000015454"/>
    </source>
</evidence>
<feature type="transmembrane region" description="Helical" evidence="1">
    <location>
        <begin position="184"/>
        <end position="205"/>
    </location>
</feature>
<sequence>MIRNRNPLTPAQCGHRGVLKFLNIIILLSLFNCISLRVYVPRTYPNPRDGFVQWKKYKDLGTDVGSGSVVEPSISVEFPEESKSQFAKRNPSWLFLAPNYLKNEYGPLTSLMRKEFSEHPDEYKGNYRILIKRFDLATKDNWIVHPFTNLVSVNFEADVFSPGKNDPIWQFRFQDSIESATTDAMFVISTISIIGWIIYMPYLGYRGNREDQLNQLGRIALLEFFEGWKRHPALGSSLSPSGKRD</sequence>
<protein>
    <submittedName>
        <fullName evidence="2">Uncharacterized protein</fullName>
    </submittedName>
</protein>
<comment type="caution">
    <text evidence="2">The sequence shown here is derived from an EMBL/GenBank/DDBJ whole genome shotgun (WGS) entry which is preliminary data.</text>
</comment>
<dbReference type="RefSeq" id="WP_010570397.1">
    <property type="nucleotide sequence ID" value="NZ_AHMO02000008.1"/>
</dbReference>
<reference evidence="2" key="1">
    <citation type="submission" date="2013-05" db="EMBL/GenBank/DDBJ databases">
        <authorList>
            <person name="Harkins D.M."/>
            <person name="Durkin A.S."/>
            <person name="Brinkac L.M."/>
            <person name="Haft D.H."/>
            <person name="Selengut J.D."/>
            <person name="Sanka R."/>
            <person name="DePew J."/>
            <person name="Purushe J."/>
            <person name="Hartskeerl R.A."/>
            <person name="Ahmed A."/>
            <person name="van der Linden H."/>
            <person name="Goris M.G.A."/>
            <person name="Vinetz J.M."/>
            <person name="Sutton G.G."/>
            <person name="Nierman W.C."/>
            <person name="Fouts D.E."/>
        </authorList>
    </citation>
    <scope>NUCLEOTIDE SEQUENCE [LARGE SCALE GENOMIC DNA]</scope>
    <source>
        <strain evidence="2">5399</strain>
    </source>
</reference>
<evidence type="ECO:0000256" key="1">
    <source>
        <dbReference type="SAM" id="Phobius"/>
    </source>
</evidence>
<gene>
    <name evidence="2" type="ORF">LEP1GSC050_2102</name>
</gene>
<evidence type="ECO:0000313" key="2">
    <source>
        <dbReference type="EMBL" id="EQA45397.1"/>
    </source>
</evidence>
<proteinExistence type="predicted"/>
<feature type="transmembrane region" description="Helical" evidence="1">
    <location>
        <begin position="21"/>
        <end position="40"/>
    </location>
</feature>
<keyword evidence="1" id="KW-0472">Membrane</keyword>
<organism evidence="2 3">
    <name type="scientific">Leptospira broomii serovar Hurstbridge str. 5399</name>
    <dbReference type="NCBI Taxonomy" id="1049789"/>
    <lineage>
        <taxon>Bacteria</taxon>
        <taxon>Pseudomonadati</taxon>
        <taxon>Spirochaetota</taxon>
        <taxon>Spirochaetia</taxon>
        <taxon>Leptospirales</taxon>
        <taxon>Leptospiraceae</taxon>
        <taxon>Leptospira</taxon>
    </lineage>
</organism>
<accession>T0FCR6</accession>
<dbReference type="OrthoDB" id="344209at2"/>
<keyword evidence="1" id="KW-1133">Transmembrane helix</keyword>